<sequence length="662" mass="72657">MNISFLLHNRYGITSTTRTVLDLAAALAARHDVEVVSALRDRERPALPADPRVRTRDLVDLSDAPHTYDGDDPLVLQAARIFPVSDQEHWEEYSRLTEKRLAEYLATTDADVVVATSPGLAVCLARLGSDRCLRVVQEHVRHDQHPERLRADLAAAYRGLDAVVTACEQEAERRRASLRTCGIAVHCVPHCVPAPRVPPATGEHPMVMAAGPLTQRRQYDVLIEAFGKVVAQRPGWTLRIFGRGPEQSRLREQIHRLGLQNNVHLMGASPSLETEWPKAALGVCSSRSESFPTAIVEAMYAGLPVVSTDCDFGPREIVRHGDNGLLTPAGDAEALASSLLALINDPERRARMGQEARRSVQRFSPDVISAQYEALFAELAAQRDLPARADCWVEGPGDIVVRITSDSAPVDSYNLLCVNRSDSGVPESARFPLRLTVTSGDAPGGAVIPWQGEFLPEGIWDVYVESLASGLRRRVRATVCDQRGLLAVNGPRAQGAVLQTRIPFTTDEGFLSVRSWVRDPHVEADRIEVRAGHIGIAAEVWGTDLGSTATVVARSRQRRDRTFEIPVTHVQGTRFRAVIPCSEPARLRSSAYDVWNLYLRPSEGGKPIRIATLQGDLLSRKNVCSYPAEDIDLGADGGSRVRAFYTVNNELALSAGELPERR</sequence>
<feature type="domain" description="Glycosyl transferase family 1" evidence="3">
    <location>
        <begin position="202"/>
        <end position="358"/>
    </location>
</feature>
<protein>
    <recommendedName>
        <fullName evidence="1">D-inositol 3-phosphate glycosyltransferase</fullName>
    </recommendedName>
</protein>
<proteinExistence type="predicted"/>
<evidence type="ECO:0000256" key="2">
    <source>
        <dbReference type="ARBA" id="ARBA00022679"/>
    </source>
</evidence>
<dbReference type="Proteomes" id="UP001596083">
    <property type="component" value="Unassembled WGS sequence"/>
</dbReference>
<accession>A0ABW0Z1T7</accession>
<keyword evidence="2 4" id="KW-0808">Transferase</keyword>
<keyword evidence="4" id="KW-0328">Glycosyltransferase</keyword>
<name>A0ABW0Z1T7_9ACTN</name>
<evidence type="ECO:0000259" key="3">
    <source>
        <dbReference type="Pfam" id="PF00534"/>
    </source>
</evidence>
<comment type="caution">
    <text evidence="4">The sequence shown here is derived from an EMBL/GenBank/DDBJ whole genome shotgun (WGS) entry which is preliminary data.</text>
</comment>
<dbReference type="Pfam" id="PF00534">
    <property type="entry name" value="Glycos_transf_1"/>
    <property type="match status" value="1"/>
</dbReference>
<dbReference type="Gene3D" id="3.40.50.2000">
    <property type="entry name" value="Glycogen Phosphorylase B"/>
    <property type="match status" value="2"/>
</dbReference>
<keyword evidence="5" id="KW-1185">Reference proteome</keyword>
<reference evidence="5" key="1">
    <citation type="journal article" date="2019" name="Int. J. Syst. Evol. Microbiol.">
        <title>The Global Catalogue of Microorganisms (GCM) 10K type strain sequencing project: providing services to taxonomists for standard genome sequencing and annotation.</title>
        <authorList>
            <consortium name="The Broad Institute Genomics Platform"/>
            <consortium name="The Broad Institute Genome Sequencing Center for Infectious Disease"/>
            <person name="Wu L."/>
            <person name="Ma J."/>
        </authorList>
    </citation>
    <scope>NUCLEOTIDE SEQUENCE [LARGE SCALE GENOMIC DNA]</scope>
    <source>
        <strain evidence="5">CGMCC 4.7304</strain>
    </source>
</reference>
<evidence type="ECO:0000256" key="1">
    <source>
        <dbReference type="ARBA" id="ARBA00021292"/>
    </source>
</evidence>
<dbReference type="GO" id="GO:0016757">
    <property type="term" value="F:glycosyltransferase activity"/>
    <property type="evidence" value="ECO:0007669"/>
    <property type="project" value="UniProtKB-KW"/>
</dbReference>
<gene>
    <name evidence="4" type="ORF">ACFP1Z_12405</name>
</gene>
<dbReference type="EMBL" id="JBHSPB010000006">
    <property type="protein sequence ID" value="MFC5720969.1"/>
    <property type="molecule type" value="Genomic_DNA"/>
</dbReference>
<dbReference type="RefSeq" id="WP_390316169.1">
    <property type="nucleotide sequence ID" value="NZ_JBHSPB010000006.1"/>
</dbReference>
<dbReference type="PANTHER" id="PTHR12526">
    <property type="entry name" value="GLYCOSYLTRANSFERASE"/>
    <property type="match status" value="1"/>
</dbReference>
<organism evidence="4 5">
    <name type="scientific">Streptomyces gamaensis</name>
    <dbReference type="NCBI Taxonomy" id="1763542"/>
    <lineage>
        <taxon>Bacteria</taxon>
        <taxon>Bacillati</taxon>
        <taxon>Actinomycetota</taxon>
        <taxon>Actinomycetes</taxon>
        <taxon>Kitasatosporales</taxon>
        <taxon>Streptomycetaceae</taxon>
        <taxon>Streptomyces</taxon>
    </lineage>
</organism>
<dbReference type="PANTHER" id="PTHR12526:SF627">
    <property type="entry name" value="D-RHAMNOSYLTRANSFERASE WBPZ"/>
    <property type="match status" value="1"/>
</dbReference>
<evidence type="ECO:0000313" key="5">
    <source>
        <dbReference type="Proteomes" id="UP001596083"/>
    </source>
</evidence>
<dbReference type="SUPFAM" id="SSF53756">
    <property type="entry name" value="UDP-Glycosyltransferase/glycogen phosphorylase"/>
    <property type="match status" value="1"/>
</dbReference>
<evidence type="ECO:0000313" key="4">
    <source>
        <dbReference type="EMBL" id="MFC5720969.1"/>
    </source>
</evidence>
<dbReference type="InterPro" id="IPR001296">
    <property type="entry name" value="Glyco_trans_1"/>
</dbReference>